<dbReference type="InterPro" id="IPR002164">
    <property type="entry name" value="NAP_family"/>
</dbReference>
<feature type="compositionally biased region" description="Acidic residues" evidence="3">
    <location>
        <begin position="309"/>
        <end position="322"/>
    </location>
</feature>
<sequence>MTMSSEGDATVVYPGLQRYKDSESEKALAEKVLSPLPEKLKRRLQGLKRLQAQTALLEARFFQEVHKLECRYHEEYSKLHAKRDYIVRGAVEPTDDELYPGEPVRLIQGELAEKLAKDKFEGPGVPDFWPTIFKNVAVLNEIVYPCDEPILKHLIDVRCSLTENPMGFQLAFHFTPNEYFKNPILTKDYFMKCEPDKEDPFSFEGPEIFKAAGCAIDWNPGKNVTVKTVKKKQKHKLRGQTRVVTKEVKADSFFNFFSPPEFPDDPNVELDDETLNLLSADFELGHYMRERIVPHAVLYYTGELLDDGYEDDTTTESSDAEESASQSEGSATSGTKSQETEDGGNETGQYVTG</sequence>
<evidence type="ECO:0000256" key="1">
    <source>
        <dbReference type="ARBA" id="ARBA00009947"/>
    </source>
</evidence>
<gene>
    <name evidence="4" type="ORF">NTJ_10271</name>
</gene>
<evidence type="ECO:0000256" key="2">
    <source>
        <dbReference type="RuleBase" id="RU003876"/>
    </source>
</evidence>
<accession>A0ABN7B2P4</accession>
<dbReference type="Gene3D" id="3.30.1120.90">
    <property type="entry name" value="Nucleosome assembly protein"/>
    <property type="match status" value="1"/>
</dbReference>
<dbReference type="EMBL" id="AP028916">
    <property type="protein sequence ID" value="BES97455.1"/>
    <property type="molecule type" value="Genomic_DNA"/>
</dbReference>
<protein>
    <submittedName>
        <fullName evidence="4">Nucleosome assembly protein</fullName>
    </submittedName>
</protein>
<organism evidence="4 5">
    <name type="scientific">Nesidiocoris tenuis</name>
    <dbReference type="NCBI Taxonomy" id="355587"/>
    <lineage>
        <taxon>Eukaryota</taxon>
        <taxon>Metazoa</taxon>
        <taxon>Ecdysozoa</taxon>
        <taxon>Arthropoda</taxon>
        <taxon>Hexapoda</taxon>
        <taxon>Insecta</taxon>
        <taxon>Pterygota</taxon>
        <taxon>Neoptera</taxon>
        <taxon>Paraneoptera</taxon>
        <taxon>Hemiptera</taxon>
        <taxon>Heteroptera</taxon>
        <taxon>Panheteroptera</taxon>
        <taxon>Cimicomorpha</taxon>
        <taxon>Miridae</taxon>
        <taxon>Dicyphina</taxon>
        <taxon>Nesidiocoris</taxon>
    </lineage>
</organism>
<evidence type="ECO:0000313" key="4">
    <source>
        <dbReference type="EMBL" id="BES97455.1"/>
    </source>
</evidence>
<evidence type="ECO:0000313" key="5">
    <source>
        <dbReference type="Proteomes" id="UP001307889"/>
    </source>
</evidence>
<dbReference type="SUPFAM" id="SSF143113">
    <property type="entry name" value="NAP-like"/>
    <property type="match status" value="1"/>
</dbReference>
<evidence type="ECO:0000256" key="3">
    <source>
        <dbReference type="SAM" id="MobiDB-lite"/>
    </source>
</evidence>
<dbReference type="Proteomes" id="UP001307889">
    <property type="component" value="Chromosome 8"/>
</dbReference>
<comment type="similarity">
    <text evidence="1 2">Belongs to the nucleosome assembly protein (NAP) family.</text>
</comment>
<dbReference type="PANTHER" id="PTHR11875">
    <property type="entry name" value="TESTIS-SPECIFIC Y-ENCODED PROTEIN"/>
    <property type="match status" value="1"/>
</dbReference>
<dbReference type="Pfam" id="PF00956">
    <property type="entry name" value="NAP"/>
    <property type="match status" value="1"/>
</dbReference>
<dbReference type="Gene3D" id="1.20.5.1500">
    <property type="match status" value="1"/>
</dbReference>
<name>A0ABN7B2P4_9HEMI</name>
<keyword evidence="5" id="KW-1185">Reference proteome</keyword>
<reference evidence="4 5" key="1">
    <citation type="submission" date="2023-09" db="EMBL/GenBank/DDBJ databases">
        <title>Nesidiocoris tenuis whole genome shotgun sequence.</title>
        <authorList>
            <person name="Shibata T."/>
            <person name="Shimoda M."/>
            <person name="Kobayashi T."/>
            <person name="Uehara T."/>
        </authorList>
    </citation>
    <scope>NUCLEOTIDE SEQUENCE [LARGE SCALE GENOMIC DNA]</scope>
    <source>
        <strain evidence="4 5">Japan</strain>
    </source>
</reference>
<dbReference type="InterPro" id="IPR037231">
    <property type="entry name" value="NAP-like_sf"/>
</dbReference>
<feature type="compositionally biased region" description="Low complexity" evidence="3">
    <location>
        <begin position="323"/>
        <end position="335"/>
    </location>
</feature>
<proteinExistence type="inferred from homology"/>
<feature type="region of interest" description="Disordered" evidence="3">
    <location>
        <begin position="309"/>
        <end position="353"/>
    </location>
</feature>